<evidence type="ECO:0000313" key="2">
    <source>
        <dbReference type="Proteomes" id="UP001499967"/>
    </source>
</evidence>
<reference evidence="2" key="1">
    <citation type="journal article" date="2019" name="Int. J. Syst. Evol. Microbiol.">
        <title>The Global Catalogue of Microorganisms (GCM) 10K type strain sequencing project: providing services to taxonomists for standard genome sequencing and annotation.</title>
        <authorList>
            <consortium name="The Broad Institute Genomics Platform"/>
            <consortium name="The Broad Institute Genome Sequencing Center for Infectious Disease"/>
            <person name="Wu L."/>
            <person name="Ma J."/>
        </authorList>
    </citation>
    <scope>NUCLEOTIDE SEQUENCE [LARGE SCALE GENOMIC DNA]</scope>
    <source>
        <strain evidence="2">JCM 11117</strain>
    </source>
</reference>
<dbReference type="Pfam" id="PF18844">
    <property type="entry name" value="baeRF_family2"/>
    <property type="match status" value="1"/>
</dbReference>
<gene>
    <name evidence="1" type="ORF">GCM10009559_08810</name>
</gene>
<accession>A0ABP3ZRA4</accession>
<dbReference type="InterPro" id="IPR029064">
    <property type="entry name" value="Ribosomal_eL30-like_sf"/>
</dbReference>
<comment type="caution">
    <text evidence="1">The sequence shown here is derived from an EMBL/GenBank/DDBJ whole genome shotgun (WGS) entry which is preliminary data.</text>
</comment>
<keyword evidence="2" id="KW-1185">Reference proteome</keyword>
<dbReference type="Gene3D" id="3.30.1330.30">
    <property type="match status" value="1"/>
</dbReference>
<sequence length="392" mass="41058">MGIRRDMDLQFLRDLTAVPGPYATVYLDDSHDTEDADRLHELRWAEARRQLEGAGADATTLEALDAAAATAPRVGGRAGRVLVAAGTGPPGERVRLDRTLPEPPATPSATWAPVPDLLPMLVEQPEHVPAVAVRVDETGGEVFRSQPGNAPAEVEQVRGDELVHKVRGGGWSHLAMQERVEESWRRNAADLAQRVDKLVAATGARVVVVTGDARSRSRLIDALGSRAAELAVQVERSGGPVDVDELTAAVDEAARDVVVADRRALVDRYEKATGRADGLAVEGVDGVLAALRSGAVDTVLLDTVFLDGGVRRDRTVCVADEPTHVATTPDQLRALGSEPTGEAAVDAALTRAAAASGAALVPFPPDGDGRPTGPSMADGVAALLRYPVPSGA</sequence>
<evidence type="ECO:0000313" key="1">
    <source>
        <dbReference type="EMBL" id="GAA0924381.1"/>
    </source>
</evidence>
<organism evidence="1 2">
    <name type="scientific">Pseudonocardia zijingensis</name>
    <dbReference type="NCBI Taxonomy" id="153376"/>
    <lineage>
        <taxon>Bacteria</taxon>
        <taxon>Bacillati</taxon>
        <taxon>Actinomycetota</taxon>
        <taxon>Actinomycetes</taxon>
        <taxon>Pseudonocardiales</taxon>
        <taxon>Pseudonocardiaceae</taxon>
        <taxon>Pseudonocardia</taxon>
    </lineage>
</organism>
<protein>
    <recommendedName>
        <fullName evidence="3">Peptide subunit release factor 1 (ERF1)</fullName>
    </recommendedName>
</protein>
<dbReference type="Proteomes" id="UP001499967">
    <property type="component" value="Unassembled WGS sequence"/>
</dbReference>
<proteinExistence type="predicted"/>
<dbReference type="EMBL" id="BAAAHP010000023">
    <property type="protein sequence ID" value="GAA0924381.1"/>
    <property type="molecule type" value="Genomic_DNA"/>
</dbReference>
<name>A0ABP3ZRA4_9PSEU</name>
<dbReference type="InterPro" id="IPR040701">
    <property type="entry name" value="Bact_RF_family2"/>
</dbReference>
<evidence type="ECO:0008006" key="3">
    <source>
        <dbReference type="Google" id="ProtNLM"/>
    </source>
</evidence>